<evidence type="ECO:0000313" key="2">
    <source>
        <dbReference type="EMBL" id="MDR7320108.1"/>
    </source>
</evidence>
<gene>
    <name evidence="2" type="ORF">J2S44_000358</name>
</gene>
<comment type="caution">
    <text evidence="2">The sequence shown here is derived from an EMBL/GenBank/DDBJ whole genome shotgun (WGS) entry which is preliminary data.</text>
</comment>
<feature type="transmembrane region" description="Helical" evidence="1">
    <location>
        <begin position="236"/>
        <end position="256"/>
    </location>
</feature>
<dbReference type="Proteomes" id="UP001183629">
    <property type="component" value="Unassembled WGS sequence"/>
</dbReference>
<organism evidence="2 3">
    <name type="scientific">Catenuloplanes niger</name>
    <dbReference type="NCBI Taxonomy" id="587534"/>
    <lineage>
        <taxon>Bacteria</taxon>
        <taxon>Bacillati</taxon>
        <taxon>Actinomycetota</taxon>
        <taxon>Actinomycetes</taxon>
        <taxon>Micromonosporales</taxon>
        <taxon>Micromonosporaceae</taxon>
        <taxon>Catenuloplanes</taxon>
    </lineage>
</organism>
<feature type="transmembrane region" description="Helical" evidence="1">
    <location>
        <begin position="287"/>
        <end position="306"/>
    </location>
</feature>
<dbReference type="EMBL" id="JAVDYC010000001">
    <property type="protein sequence ID" value="MDR7320108.1"/>
    <property type="molecule type" value="Genomic_DNA"/>
</dbReference>
<feature type="transmembrane region" description="Helical" evidence="1">
    <location>
        <begin position="203"/>
        <end position="224"/>
    </location>
</feature>
<sequence>MTWNRLLLLAYPRGPRRAEVLDTLTMAAEAGRSGTGSLNLLRYGLRARLGHPRSRTVVVLSLLLAFAGGFLTASATHRLAWEAGPALPGAAEAAAISALVDPGLRLAAHGDGPFHYPPGEEISARELSAQMPGTPATRDVATYMSGLRQRLGAAGWEITGEGGLGGDSQYLVARHDGLVLHVGDNHRADADLLIAFVRPVEPAWISAVTVAGGLLGAALTWLLAGWASRRTDGRPGAAVPAGIAAWAGLLAFWPVVHGARDYLPEVFAGGYDPGYPFWAGLTQAGEYGIFAVLAGLLLGAAFAITLPPGRRAAPDPTAAAG</sequence>
<proteinExistence type="predicted"/>
<evidence type="ECO:0000256" key="1">
    <source>
        <dbReference type="SAM" id="Phobius"/>
    </source>
</evidence>
<protein>
    <submittedName>
        <fullName evidence="2">Uncharacterized protein</fullName>
    </submittedName>
</protein>
<feature type="transmembrane region" description="Helical" evidence="1">
    <location>
        <begin position="56"/>
        <end position="75"/>
    </location>
</feature>
<keyword evidence="1" id="KW-0812">Transmembrane</keyword>
<keyword evidence="1" id="KW-0472">Membrane</keyword>
<accession>A0AAE3ZL10</accession>
<name>A0AAE3ZL10_9ACTN</name>
<keyword evidence="1" id="KW-1133">Transmembrane helix</keyword>
<dbReference type="RefSeq" id="WP_310408343.1">
    <property type="nucleotide sequence ID" value="NZ_JAVDYC010000001.1"/>
</dbReference>
<keyword evidence="3" id="KW-1185">Reference proteome</keyword>
<evidence type="ECO:0000313" key="3">
    <source>
        <dbReference type="Proteomes" id="UP001183629"/>
    </source>
</evidence>
<dbReference type="AlphaFoldDB" id="A0AAE3ZL10"/>
<reference evidence="2 3" key="1">
    <citation type="submission" date="2023-07" db="EMBL/GenBank/DDBJ databases">
        <title>Sequencing the genomes of 1000 actinobacteria strains.</title>
        <authorList>
            <person name="Klenk H.-P."/>
        </authorList>
    </citation>
    <scope>NUCLEOTIDE SEQUENCE [LARGE SCALE GENOMIC DNA]</scope>
    <source>
        <strain evidence="2 3">DSM 44711</strain>
    </source>
</reference>